<dbReference type="Pfam" id="PF24883">
    <property type="entry name" value="NPHP3_N"/>
    <property type="match status" value="1"/>
</dbReference>
<dbReference type="SUPFAM" id="SSF82171">
    <property type="entry name" value="DPP6 N-terminal domain-like"/>
    <property type="match status" value="1"/>
</dbReference>
<dbReference type="InterPro" id="IPR015943">
    <property type="entry name" value="WD40/YVTN_repeat-like_dom_sf"/>
</dbReference>
<accession>A0AAW0FCF3</accession>
<proteinExistence type="predicted"/>
<dbReference type="PROSITE" id="PS50294">
    <property type="entry name" value="WD_REPEATS_REGION"/>
    <property type="match status" value="1"/>
</dbReference>
<dbReference type="InterPro" id="IPR000008">
    <property type="entry name" value="C2_dom"/>
</dbReference>
<keyword evidence="2" id="KW-0853">WD repeat</keyword>
<dbReference type="InterPro" id="IPR056884">
    <property type="entry name" value="NPHP3-like_N"/>
</dbReference>
<feature type="region of interest" description="Disordered" evidence="3">
    <location>
        <begin position="143"/>
        <end position="188"/>
    </location>
</feature>
<reference evidence="5 6" key="1">
    <citation type="submission" date="2022-09" db="EMBL/GenBank/DDBJ databases">
        <authorList>
            <person name="Palmer J.M."/>
        </authorList>
    </citation>
    <scope>NUCLEOTIDE SEQUENCE [LARGE SCALE GENOMIC DNA]</scope>
    <source>
        <strain evidence="5 6">DSM 7382</strain>
    </source>
</reference>
<dbReference type="EMBL" id="JASBNA010000107">
    <property type="protein sequence ID" value="KAK7676697.1"/>
    <property type="molecule type" value="Genomic_DNA"/>
</dbReference>
<dbReference type="SUPFAM" id="SSF49562">
    <property type="entry name" value="C2 domain (Calcium/lipid-binding domain, CaLB)"/>
    <property type="match status" value="1"/>
</dbReference>
<dbReference type="InterPro" id="IPR007111">
    <property type="entry name" value="NACHT_NTPase"/>
</dbReference>
<keyword evidence="6" id="KW-1185">Reference proteome</keyword>
<dbReference type="SUPFAM" id="SSF52540">
    <property type="entry name" value="P-loop containing nucleoside triphosphate hydrolases"/>
    <property type="match status" value="1"/>
</dbReference>
<dbReference type="PANTHER" id="PTHR10039:SF17">
    <property type="entry name" value="FUNGAL STAND N-TERMINAL GOODBYE DOMAIN-CONTAINING PROTEIN-RELATED"/>
    <property type="match status" value="1"/>
</dbReference>
<dbReference type="InterPro" id="IPR001680">
    <property type="entry name" value="WD40_rpt"/>
</dbReference>
<dbReference type="Gene3D" id="2.130.10.10">
    <property type="entry name" value="YVTN repeat-like/Quinoprotein amine dehydrogenase"/>
    <property type="match status" value="3"/>
</dbReference>
<evidence type="ECO:0000256" key="2">
    <source>
        <dbReference type="PROSITE-ProRule" id="PRU00221"/>
    </source>
</evidence>
<feature type="compositionally biased region" description="Basic and acidic residues" evidence="3">
    <location>
        <begin position="168"/>
        <end position="188"/>
    </location>
</feature>
<evidence type="ECO:0000259" key="4">
    <source>
        <dbReference type="PROSITE" id="PS50837"/>
    </source>
</evidence>
<name>A0AAW0FCF3_9APHY</name>
<gene>
    <name evidence="5" type="ORF">QCA50_020329</name>
</gene>
<evidence type="ECO:0000313" key="6">
    <source>
        <dbReference type="Proteomes" id="UP001385951"/>
    </source>
</evidence>
<dbReference type="Gene3D" id="3.40.50.300">
    <property type="entry name" value="P-loop containing nucleotide triphosphate hydrolases"/>
    <property type="match status" value="1"/>
</dbReference>
<dbReference type="InterPro" id="IPR036322">
    <property type="entry name" value="WD40_repeat_dom_sf"/>
</dbReference>
<comment type="caution">
    <text evidence="5">The sequence shown here is derived from an EMBL/GenBank/DDBJ whole genome shotgun (WGS) entry which is preliminary data.</text>
</comment>
<evidence type="ECO:0000313" key="5">
    <source>
        <dbReference type="EMBL" id="KAK7676697.1"/>
    </source>
</evidence>
<evidence type="ECO:0000256" key="1">
    <source>
        <dbReference type="ARBA" id="ARBA00022737"/>
    </source>
</evidence>
<sequence length="1661" mass="187418">MGSSSVAMVPKLTLTIHRVSDVQLKNCFLERKTPKLYVEIETSESELHGKTKVVRHLDAQWEEEFTLDGIDENQIIGFRLRRSHTFSPNRMIGKADSTISDLVTPYGISSIERNLTLYGIKDMEKRRPIGTLVVSAKCIYPLGGEKGSSENEEQISDKDGIPSEETQEASRPESPSKREELPPKAPEHKAADRAFNAAKMSLEEQLGPDSISKKVGKVLEKLELLSGIVSKIDELAKLHPWVDFAWQVCSSLYKIVQRQQSIDRRVFDLIATIESTFDFIEDAKKVKEDAIRFESIITVMLNQVTECATFMCTYLRPGFAKRVVAQQMSDSNKKIDEFNEAFAKLRECLMEKVQLHTALVSSKILGGVEQLLQSDALNLLRPAVMDAASRPLCLHGTRRVVLQKIIDWVMDVNNNGGNILWLHGLAGSGKSTIANTIASRIHEVGRRGAFLFFERNKTDRDAVIRTMVAQLADADPFLRSRICAAIDKDRSVAYSPLGKQFAHLVRHPLDEAAPSLLGPIVIVFDALDEYGDTPSRQSLLSLIKNEFTKLPSNFRFLITSRPELDIKYFLSENPKIESISLTDMTDSIPEIRLYLSSELTHIRNVKRISSDWPNDRYIDWAAQMSEGLFIWASTLSKFLLESHDPAETLNSVLYSNNKEHARGLDQLYATVLNARNGWYTGLGEQFRAVAMIVLTSEKPLSDIDIDRILGCSQAKSCRSIFEDFHCLFDHSPGWPIRLLHASFGDYLTDVTRSGGQPWSLTECDVDSHLVWCCLHVMSKQLRFNICNFETAGRSHREYPDLKERVEKHISPELRYALMAWWRHLKEIRTWREDVGSALRSFSKEKILFWLEAVSLVNDVFSAHAASKFAYEFFMDEDSETATLWTQLRRFLAEHYEAIEDNALHVYVSVHCSPFTEIHDCCDTQLETSAVAELIHNHDVFFRALPNTISCEHYLTCSPDRLILLSHCSFGYLSIQSKLLCDDGSTQSNSRLVAPYYQGNAYYPPEPNYVSVSPNCRRVARSIKHEIYIWDVETGQAELRCTLLEMVHALAFHPLDSNQLAILSSNMISVYNLTGRTPPIRHSLVTEETRGDRCGLVWSPNGTYLASRGSKGADVWSINMTTATITLLRKFGGCQICNPCFSPMTKSHILLVSSTGVSLYDYRSGKQVIGPYIVNDLRPIPVFRNAVFSPDGSLIAASSDYTIQIFETELEKPYQDPIMAPGRIRQVTFLPDGKQIAAVIGNKVYTWELCHGSQVSDHDRFDRANMRGHFRHVTSTSFSPDGTKFLSSSDDGTVQVRSSTDCMLLREYWPMEYQHSVTSAVFGADNKTVYLALGDGTIQTSLGKVLYRRKGPGKTRQIFNFYVYVSPLTSEEHIIFSLWTLSKEALIIHSNGNPEQEPRKICFAGDHFIVSSNGLLASFSYGSDEIKVVNLEEDPGPSSSSLYLTKYGRLVSVLFSQMGEVLVSLGYWRRKYGITIWDTKTASVSRTLEISVKPVMTIPRHVALNTNLLALTFQFTILIYNIEDGTLLHTFILWNPIIDHIDIHDSKLVSASEGHIIMWDLSAPHNVGTTPHADATSTPTSVHSSTVPPWWSIRCADTQEPTGWILGSAEEKLLWAHDWLRKYLDPPGSTHVIQHRRVKLPDFIPDMDWLKSCEGVGRLSVE</sequence>
<dbReference type="PROSITE" id="PS50082">
    <property type="entry name" value="WD_REPEATS_2"/>
    <property type="match status" value="1"/>
</dbReference>
<dbReference type="SMART" id="SM00320">
    <property type="entry name" value="WD40"/>
    <property type="match status" value="5"/>
</dbReference>
<feature type="repeat" description="WD" evidence="2">
    <location>
        <begin position="1265"/>
        <end position="1295"/>
    </location>
</feature>
<keyword evidence="1" id="KW-0677">Repeat</keyword>
<dbReference type="InterPro" id="IPR035892">
    <property type="entry name" value="C2_domain_sf"/>
</dbReference>
<dbReference type="Pfam" id="PF00400">
    <property type="entry name" value="WD40"/>
    <property type="match status" value="2"/>
</dbReference>
<dbReference type="PROSITE" id="PS50837">
    <property type="entry name" value="NACHT"/>
    <property type="match status" value="1"/>
</dbReference>
<dbReference type="InterPro" id="IPR027417">
    <property type="entry name" value="P-loop_NTPase"/>
</dbReference>
<feature type="domain" description="NACHT" evidence="4">
    <location>
        <begin position="418"/>
        <end position="562"/>
    </location>
</feature>
<organism evidence="5 6">
    <name type="scientific">Cerrena zonata</name>
    <dbReference type="NCBI Taxonomy" id="2478898"/>
    <lineage>
        <taxon>Eukaryota</taxon>
        <taxon>Fungi</taxon>
        <taxon>Dikarya</taxon>
        <taxon>Basidiomycota</taxon>
        <taxon>Agaricomycotina</taxon>
        <taxon>Agaricomycetes</taxon>
        <taxon>Polyporales</taxon>
        <taxon>Cerrenaceae</taxon>
        <taxon>Cerrena</taxon>
    </lineage>
</organism>
<dbReference type="CDD" id="cd00030">
    <property type="entry name" value="C2"/>
    <property type="match status" value="1"/>
</dbReference>
<dbReference type="Pfam" id="PF00168">
    <property type="entry name" value="C2"/>
    <property type="match status" value="1"/>
</dbReference>
<dbReference type="SUPFAM" id="SSF50978">
    <property type="entry name" value="WD40 repeat-like"/>
    <property type="match status" value="1"/>
</dbReference>
<protein>
    <recommendedName>
        <fullName evidence="4">NACHT domain-containing protein</fullName>
    </recommendedName>
</protein>
<dbReference type="PANTHER" id="PTHR10039">
    <property type="entry name" value="AMELOGENIN"/>
    <property type="match status" value="1"/>
</dbReference>
<dbReference type="Gene3D" id="2.60.40.150">
    <property type="entry name" value="C2 domain"/>
    <property type="match status" value="1"/>
</dbReference>
<dbReference type="Proteomes" id="UP001385951">
    <property type="component" value="Unassembled WGS sequence"/>
</dbReference>
<evidence type="ECO:0000256" key="3">
    <source>
        <dbReference type="SAM" id="MobiDB-lite"/>
    </source>
</evidence>